<evidence type="ECO:0000313" key="6">
    <source>
        <dbReference type="Proteomes" id="UP000078237"/>
    </source>
</evidence>
<name>A0A175WK63_9PEZI</name>
<proteinExistence type="inferred from homology"/>
<dbReference type="Pfam" id="PF07992">
    <property type="entry name" value="Pyr_redox_2"/>
    <property type="match status" value="1"/>
</dbReference>
<dbReference type="VEuPathDB" id="FungiDB:MMYC01_200286"/>
<dbReference type="InterPro" id="IPR050097">
    <property type="entry name" value="Ferredoxin-NADP_redctase_2"/>
</dbReference>
<feature type="domain" description="FAD/NAD(P)-binding" evidence="4">
    <location>
        <begin position="6"/>
        <end position="296"/>
    </location>
</feature>
<dbReference type="OrthoDB" id="10260355at2759"/>
<dbReference type="PRINTS" id="PR00368">
    <property type="entry name" value="FADPNR"/>
</dbReference>
<evidence type="ECO:0000256" key="3">
    <source>
        <dbReference type="ARBA" id="ARBA00023002"/>
    </source>
</evidence>
<dbReference type="EMBL" id="LCTW02000002">
    <property type="protein sequence ID" value="KXX83234.1"/>
    <property type="molecule type" value="Genomic_DNA"/>
</dbReference>
<protein>
    <submittedName>
        <fullName evidence="5">Thioredoxin reductase</fullName>
    </submittedName>
</protein>
<dbReference type="Proteomes" id="UP000078237">
    <property type="component" value="Unassembled WGS sequence"/>
</dbReference>
<dbReference type="AlphaFoldDB" id="A0A175WK63"/>
<dbReference type="PRINTS" id="PR00469">
    <property type="entry name" value="PNDRDTASEII"/>
</dbReference>
<evidence type="ECO:0000256" key="2">
    <source>
        <dbReference type="ARBA" id="ARBA00022630"/>
    </source>
</evidence>
<accession>A0A175WK63</accession>
<dbReference type="Gene3D" id="3.50.50.60">
    <property type="entry name" value="FAD/NAD(P)-binding domain"/>
    <property type="match status" value="2"/>
</dbReference>
<comment type="caution">
    <text evidence="5">The sequence shown here is derived from an EMBL/GenBank/DDBJ whole genome shotgun (WGS) entry which is preliminary data.</text>
</comment>
<organism evidence="5 6">
    <name type="scientific">Madurella mycetomatis</name>
    <dbReference type="NCBI Taxonomy" id="100816"/>
    <lineage>
        <taxon>Eukaryota</taxon>
        <taxon>Fungi</taxon>
        <taxon>Dikarya</taxon>
        <taxon>Ascomycota</taxon>
        <taxon>Pezizomycotina</taxon>
        <taxon>Sordariomycetes</taxon>
        <taxon>Sordariomycetidae</taxon>
        <taxon>Sordariales</taxon>
        <taxon>Sordariales incertae sedis</taxon>
        <taxon>Madurella</taxon>
    </lineage>
</organism>
<keyword evidence="6" id="KW-1185">Reference proteome</keyword>
<dbReference type="PANTHER" id="PTHR48105">
    <property type="entry name" value="THIOREDOXIN REDUCTASE 1-RELATED-RELATED"/>
    <property type="match status" value="1"/>
</dbReference>
<sequence>MPALLDVLIIGGGPAGLSVATGLARQLYTAVVFDSGVYRNARTKHMHNVPTWDHRDPADFRAAARRDILARYNTIQFQEAKIETVRRTEDGRFEATDAKGTTWLGKKLVLASGMKDVYPDIPGYDDVWGRGVYHCLFCDGFEDRGSASAGVLAVGDIAKPPPALHLSRMAKRLAKKVVVYTNGASELSEQIAAALGNDPVITLDNRRVTRLEKVKDGSSETIVHLEDGTKVSHGFVVHKPKNEINGPFAKQLGVELNEMGVIKTTQPFYETTVPGVFAAGDCAAPMPAVSNALAMGAFVAGGLVAQLGAEPTA</sequence>
<dbReference type="GO" id="GO:0016491">
    <property type="term" value="F:oxidoreductase activity"/>
    <property type="evidence" value="ECO:0007669"/>
    <property type="project" value="UniProtKB-KW"/>
</dbReference>
<evidence type="ECO:0000259" key="4">
    <source>
        <dbReference type="Pfam" id="PF07992"/>
    </source>
</evidence>
<reference evidence="5 6" key="1">
    <citation type="journal article" date="2016" name="Genome Announc.">
        <title>Genome Sequence of Madurella mycetomatis mm55, Isolated from a Human Mycetoma Case in Sudan.</title>
        <authorList>
            <person name="Smit S."/>
            <person name="Derks M.F."/>
            <person name="Bervoets S."/>
            <person name="Fahal A."/>
            <person name="van Leeuwen W."/>
            <person name="van Belkum A."/>
            <person name="van de Sande W.W."/>
        </authorList>
    </citation>
    <scope>NUCLEOTIDE SEQUENCE [LARGE SCALE GENOMIC DNA]</scope>
    <source>
        <strain evidence="6">mm55</strain>
    </source>
</reference>
<evidence type="ECO:0000313" key="5">
    <source>
        <dbReference type="EMBL" id="KXX83234.1"/>
    </source>
</evidence>
<gene>
    <name evidence="5" type="ORF">MMYC01_200286</name>
</gene>
<keyword evidence="2" id="KW-0285">Flavoprotein</keyword>
<dbReference type="InterPro" id="IPR023753">
    <property type="entry name" value="FAD/NAD-binding_dom"/>
</dbReference>
<keyword evidence="3" id="KW-0560">Oxidoreductase</keyword>
<dbReference type="GO" id="GO:0097237">
    <property type="term" value="P:cellular response to toxic substance"/>
    <property type="evidence" value="ECO:0007669"/>
    <property type="project" value="UniProtKB-ARBA"/>
</dbReference>
<comment type="similarity">
    <text evidence="1">Belongs to the class-II pyridine nucleotide-disulfide oxidoreductase family.</text>
</comment>
<evidence type="ECO:0000256" key="1">
    <source>
        <dbReference type="ARBA" id="ARBA00009333"/>
    </source>
</evidence>
<dbReference type="SUPFAM" id="SSF51905">
    <property type="entry name" value="FAD/NAD(P)-binding domain"/>
    <property type="match status" value="1"/>
</dbReference>
<dbReference type="STRING" id="100816.A0A175WK63"/>
<dbReference type="InterPro" id="IPR036188">
    <property type="entry name" value="FAD/NAD-bd_sf"/>
</dbReference>